<evidence type="ECO:0000313" key="1">
    <source>
        <dbReference type="EMBL" id="ELZ39630.1"/>
    </source>
</evidence>
<accession>M0DVT6</accession>
<keyword evidence="2" id="KW-1185">Reference proteome</keyword>
<organism evidence="1 2">
    <name type="scientific">Halorubrum saccharovorum DSM 1137</name>
    <dbReference type="NCBI Taxonomy" id="1227484"/>
    <lineage>
        <taxon>Archaea</taxon>
        <taxon>Methanobacteriati</taxon>
        <taxon>Methanobacteriota</taxon>
        <taxon>Stenosarchaea group</taxon>
        <taxon>Halobacteria</taxon>
        <taxon>Halobacteriales</taxon>
        <taxon>Haloferacaceae</taxon>
        <taxon>Halorubrum</taxon>
    </lineage>
</organism>
<feature type="non-terminal residue" evidence="1">
    <location>
        <position position="1"/>
    </location>
</feature>
<gene>
    <name evidence="1" type="ORF">C471_08410</name>
</gene>
<proteinExistence type="predicted"/>
<dbReference type="EMBL" id="AOJE01000035">
    <property type="protein sequence ID" value="ELZ39630.1"/>
    <property type="molecule type" value="Genomic_DNA"/>
</dbReference>
<protein>
    <submittedName>
        <fullName evidence="1">Uncharacterized protein</fullName>
    </submittedName>
</protein>
<evidence type="ECO:0000313" key="2">
    <source>
        <dbReference type="Proteomes" id="UP000011514"/>
    </source>
</evidence>
<feature type="non-terminal residue" evidence="1">
    <location>
        <position position="84"/>
    </location>
</feature>
<name>M0DVT6_9EURY</name>
<sequence length="84" mass="8615">TWTVSDGVASDILDADDSVEALNARVGQNVTQSGDIAEGDRVVHQIDASGLSGLLEATGEDSSTDQLLDALNNDVLDSNTEAGV</sequence>
<dbReference type="Proteomes" id="UP000011514">
    <property type="component" value="Unassembled WGS sequence"/>
</dbReference>
<comment type="caution">
    <text evidence="1">The sequence shown here is derived from an EMBL/GenBank/DDBJ whole genome shotgun (WGS) entry which is preliminary data.</text>
</comment>
<dbReference type="AlphaFoldDB" id="M0DVT6"/>
<dbReference type="RefSeq" id="WP_004048167.1">
    <property type="nucleotide sequence ID" value="NZ_AOJE01000035.1"/>
</dbReference>
<reference evidence="1 2" key="1">
    <citation type="journal article" date="2014" name="PLoS Genet.">
        <title>Phylogenetically driven sequencing of extremely halophilic archaea reveals strategies for static and dynamic osmo-response.</title>
        <authorList>
            <person name="Becker E.A."/>
            <person name="Seitzer P.M."/>
            <person name="Tritt A."/>
            <person name="Larsen D."/>
            <person name="Krusor M."/>
            <person name="Yao A.I."/>
            <person name="Wu D."/>
            <person name="Madern D."/>
            <person name="Eisen J.A."/>
            <person name="Darling A.E."/>
            <person name="Facciotti M.T."/>
        </authorList>
    </citation>
    <scope>NUCLEOTIDE SEQUENCE [LARGE SCALE GENOMIC DNA]</scope>
    <source>
        <strain evidence="1 2">DSM 1137</strain>
    </source>
</reference>
<dbReference type="OrthoDB" id="325633at2157"/>